<accession>A0A286FIE5</accession>
<organism evidence="2 3">
    <name type="scientific">Spirosoma fluviale</name>
    <dbReference type="NCBI Taxonomy" id="1597977"/>
    <lineage>
        <taxon>Bacteria</taxon>
        <taxon>Pseudomonadati</taxon>
        <taxon>Bacteroidota</taxon>
        <taxon>Cytophagia</taxon>
        <taxon>Cytophagales</taxon>
        <taxon>Cytophagaceae</taxon>
        <taxon>Spirosoma</taxon>
    </lineage>
</organism>
<keyword evidence="3" id="KW-1185">Reference proteome</keyword>
<keyword evidence="1" id="KW-0812">Transmembrane</keyword>
<dbReference type="Proteomes" id="UP000219452">
    <property type="component" value="Unassembled WGS sequence"/>
</dbReference>
<proteinExistence type="predicted"/>
<dbReference type="AlphaFoldDB" id="A0A286FIE5"/>
<evidence type="ECO:0000313" key="2">
    <source>
        <dbReference type="EMBL" id="SOD83037.1"/>
    </source>
</evidence>
<keyword evidence="1" id="KW-1133">Transmembrane helix</keyword>
<feature type="transmembrane region" description="Helical" evidence="1">
    <location>
        <begin position="6"/>
        <end position="23"/>
    </location>
</feature>
<dbReference type="EMBL" id="OCNH01000001">
    <property type="protein sequence ID" value="SOD83037.1"/>
    <property type="molecule type" value="Genomic_DNA"/>
</dbReference>
<protein>
    <recommendedName>
        <fullName evidence="4">AhpC/TSA family protein</fullName>
    </recommendedName>
</protein>
<evidence type="ECO:0000313" key="3">
    <source>
        <dbReference type="Proteomes" id="UP000219452"/>
    </source>
</evidence>
<evidence type="ECO:0008006" key="4">
    <source>
        <dbReference type="Google" id="ProtNLM"/>
    </source>
</evidence>
<evidence type="ECO:0000256" key="1">
    <source>
        <dbReference type="SAM" id="Phobius"/>
    </source>
</evidence>
<keyword evidence="1" id="KW-0472">Membrane</keyword>
<sequence length="206" mass="23822">MSTKSLIIVVLLTIIGIVFYVGLNRETSQRDLFTKTSSMHKGIIKTMTQYYYVEIENLDKSVSPKAKLYDLHSNTLQITKLEKKVAFCIPEGVCNVCYETFFEEFINYSKIIGEDNLIILVPKSKLREMFVELGVNAKKINIQIYGVESSELGLDLFNKSSPFMFVLDKDLRAKNLHIHNLNSPNLTDEYLRIVKNKYFLPIRYES</sequence>
<reference evidence="3" key="1">
    <citation type="submission" date="2017-09" db="EMBL/GenBank/DDBJ databases">
        <authorList>
            <person name="Varghese N."/>
            <person name="Submissions S."/>
        </authorList>
    </citation>
    <scope>NUCLEOTIDE SEQUENCE [LARGE SCALE GENOMIC DNA]</scope>
    <source>
        <strain evidence="3">DSM 29961</strain>
    </source>
</reference>
<gene>
    <name evidence="2" type="ORF">SAMN06269250_2341</name>
</gene>
<name>A0A286FIE5_9BACT</name>